<reference evidence="4" key="1">
    <citation type="submission" date="2010-10" db="EMBL/GenBank/DDBJ databases">
        <title>The complete genome of Halanaerobium praevalens DSM 2228.</title>
        <authorList>
            <consortium name="US DOE Joint Genome Institute (JGI-PGF)"/>
            <person name="Lucas S."/>
            <person name="Copeland A."/>
            <person name="Lapidus A."/>
            <person name="Glavina del Rio T."/>
            <person name="Dalin E."/>
            <person name="Tice H."/>
            <person name="Bruce D."/>
            <person name="Goodwin L."/>
            <person name="Pitluck S."/>
            <person name="Kyrpides N."/>
            <person name="Mavromatis K."/>
            <person name="Ivanova N."/>
            <person name="Ovchinnikova G."/>
            <person name="Chertkov O."/>
            <person name="Detter J.C."/>
            <person name="Han C."/>
            <person name="Larimer F."/>
            <person name="Land M."/>
            <person name="Hauser L."/>
            <person name="Markowitz V."/>
            <person name="Cheng J.-F."/>
            <person name="Hugenholtz P."/>
            <person name="Woyke T."/>
            <person name="Wu D."/>
            <person name="Tindall B."/>
            <person name="Pomrenke H.G."/>
            <person name="Brambilla E."/>
            <person name="Klenk H.-P."/>
            <person name="Eisen J.A."/>
        </authorList>
    </citation>
    <scope>NUCLEOTIDE SEQUENCE [LARGE SCALE GENOMIC DNA]</scope>
    <source>
        <strain evidence="4">ATCC 33744 / DSM 2228 / GSL</strain>
    </source>
</reference>
<organism evidence="3 4">
    <name type="scientific">Halanaerobium praevalens (strain ATCC 33744 / DSM 2228 / GSL)</name>
    <dbReference type="NCBI Taxonomy" id="572479"/>
    <lineage>
        <taxon>Bacteria</taxon>
        <taxon>Bacillati</taxon>
        <taxon>Bacillota</taxon>
        <taxon>Clostridia</taxon>
        <taxon>Halanaerobiales</taxon>
        <taxon>Halanaerobiaceae</taxon>
        <taxon>Halanaerobium</taxon>
    </lineage>
</organism>
<name>E3DMJ2_HALPG</name>
<sequence>MENIYIQALNQIISNQKTELRETPFKMIKFNSNIKIMLELIEKMTKAEQKISALIKLLGLYDYYTKIHAQNVAHLSKKIAINLNLTQIEIKNSYLAGLLHDIGKTMIPLKILNKKKALTEAEFLLIKKHSIWGYQILKEISDLKEIANYVLYHHEKWNGEGYPKGLKTKEIPLIAQIVALADAWDAMCSDRPYKKAMPQTKALVQIKANMGQQFSPQIVKIFLDNLKIANN</sequence>
<dbReference type="STRING" id="572479.Hprae_1263"/>
<evidence type="ECO:0000313" key="3">
    <source>
        <dbReference type="EMBL" id="ADO77400.1"/>
    </source>
</evidence>
<gene>
    <name evidence="3" type="ordered locus">Hprae_1263</name>
</gene>
<dbReference type="Gene3D" id="1.10.3210.10">
    <property type="entry name" value="Hypothetical protein af1432"/>
    <property type="match status" value="1"/>
</dbReference>
<dbReference type="HOGENOM" id="CLU_000445_92_3_9"/>
<evidence type="ECO:0000259" key="1">
    <source>
        <dbReference type="PROSITE" id="PS51831"/>
    </source>
</evidence>
<dbReference type="SUPFAM" id="SSF109604">
    <property type="entry name" value="HD-domain/PDEase-like"/>
    <property type="match status" value="1"/>
</dbReference>
<reference evidence="3 4" key="2">
    <citation type="journal article" date="2011" name="Stand. Genomic Sci.">
        <title>Complete genome sequence of the extremely halophilic Halanaerobium praevalens type strain (GSL).</title>
        <authorList>
            <person name="Ivanova N."/>
            <person name="Sikorski J."/>
            <person name="Chertkov O."/>
            <person name="Nolan M."/>
            <person name="Lucas S."/>
            <person name="Hammon N."/>
            <person name="Deshpande S."/>
            <person name="Cheng J.F."/>
            <person name="Tapia R."/>
            <person name="Han C."/>
            <person name="Goodwin L."/>
            <person name="Pitluck S."/>
            <person name="Huntemann M."/>
            <person name="Liolios K."/>
            <person name="Pagani I."/>
            <person name="Mavromatis K."/>
            <person name="Ovchinikova G."/>
            <person name="Pati A."/>
            <person name="Chen A."/>
            <person name="Palaniappan K."/>
            <person name="Land M."/>
            <person name="Hauser L."/>
            <person name="Brambilla E.M."/>
            <person name="Kannan K.P."/>
            <person name="Rohde M."/>
            <person name="Tindall B.J."/>
            <person name="Goker M."/>
            <person name="Detter J.C."/>
            <person name="Woyke T."/>
            <person name="Bristow J."/>
            <person name="Eisen J.A."/>
            <person name="Markowitz V."/>
            <person name="Hugenholtz P."/>
            <person name="Kyrpides N.C."/>
            <person name="Klenk H.P."/>
            <person name="Lapidus A."/>
        </authorList>
    </citation>
    <scope>NUCLEOTIDE SEQUENCE [LARGE SCALE GENOMIC DNA]</scope>
    <source>
        <strain evidence="4">ATCC 33744 / DSM 2228 / GSL</strain>
    </source>
</reference>
<accession>E3DMJ2</accession>
<keyword evidence="4" id="KW-1185">Reference proteome</keyword>
<dbReference type="eggNOG" id="COG2206">
    <property type="taxonomic scope" value="Bacteria"/>
</dbReference>
<dbReference type="PROSITE" id="PS51832">
    <property type="entry name" value="HD_GYP"/>
    <property type="match status" value="1"/>
</dbReference>
<dbReference type="NCBIfam" id="TIGR00277">
    <property type="entry name" value="HDIG"/>
    <property type="match status" value="1"/>
</dbReference>
<dbReference type="Proteomes" id="UP000006866">
    <property type="component" value="Chromosome"/>
</dbReference>
<dbReference type="InterPro" id="IPR003607">
    <property type="entry name" value="HD/PDEase_dom"/>
</dbReference>
<dbReference type="EMBL" id="CP002175">
    <property type="protein sequence ID" value="ADO77400.1"/>
    <property type="molecule type" value="Genomic_DNA"/>
</dbReference>
<dbReference type="AlphaFoldDB" id="E3DMJ2"/>
<dbReference type="PANTHER" id="PTHR43155">
    <property type="entry name" value="CYCLIC DI-GMP PHOSPHODIESTERASE PA4108-RELATED"/>
    <property type="match status" value="1"/>
</dbReference>
<dbReference type="SMART" id="SM00471">
    <property type="entry name" value="HDc"/>
    <property type="match status" value="1"/>
</dbReference>
<evidence type="ECO:0000313" key="4">
    <source>
        <dbReference type="Proteomes" id="UP000006866"/>
    </source>
</evidence>
<feature type="domain" description="HD" evidence="1">
    <location>
        <begin position="65"/>
        <end position="187"/>
    </location>
</feature>
<dbReference type="KEGG" id="hpk:Hprae_1263"/>
<feature type="domain" description="HD-GYP" evidence="2">
    <location>
        <begin position="43"/>
        <end position="231"/>
    </location>
</feature>
<protein>
    <submittedName>
        <fullName evidence="3">Metal dependent phosphohydrolase</fullName>
    </submittedName>
</protein>
<dbReference type="InterPro" id="IPR006674">
    <property type="entry name" value="HD_domain"/>
</dbReference>
<dbReference type="PROSITE" id="PS51831">
    <property type="entry name" value="HD"/>
    <property type="match status" value="1"/>
</dbReference>
<dbReference type="PATRIC" id="fig|572479.3.peg.1277"/>
<proteinExistence type="predicted"/>
<dbReference type="InterPro" id="IPR037522">
    <property type="entry name" value="HD_GYP_dom"/>
</dbReference>
<dbReference type="Pfam" id="PF13487">
    <property type="entry name" value="HD_5"/>
    <property type="match status" value="1"/>
</dbReference>
<dbReference type="InterPro" id="IPR006675">
    <property type="entry name" value="HDIG_dom"/>
</dbReference>
<dbReference type="CDD" id="cd00077">
    <property type="entry name" value="HDc"/>
    <property type="match status" value="1"/>
</dbReference>
<evidence type="ECO:0000259" key="2">
    <source>
        <dbReference type="PROSITE" id="PS51832"/>
    </source>
</evidence>
<dbReference type="OrthoDB" id="9804747at2"/>
<dbReference type="RefSeq" id="WP_014553427.1">
    <property type="nucleotide sequence ID" value="NC_017455.1"/>
</dbReference>